<keyword evidence="3" id="KW-1185">Reference proteome</keyword>
<evidence type="ECO:0000313" key="2">
    <source>
        <dbReference type="EMBL" id="KAK3785893.1"/>
    </source>
</evidence>
<evidence type="ECO:0000256" key="1">
    <source>
        <dbReference type="SAM" id="SignalP"/>
    </source>
</evidence>
<feature type="chain" id="PRO_5042117188" evidence="1">
    <location>
        <begin position="20"/>
        <end position="195"/>
    </location>
</feature>
<accession>A0AAE1DY65</accession>
<dbReference type="AlphaFoldDB" id="A0AAE1DY65"/>
<proteinExistence type="predicted"/>
<gene>
    <name evidence="2" type="ORF">RRG08_007824</name>
</gene>
<organism evidence="2 3">
    <name type="scientific">Elysia crispata</name>
    <name type="common">lettuce slug</name>
    <dbReference type="NCBI Taxonomy" id="231223"/>
    <lineage>
        <taxon>Eukaryota</taxon>
        <taxon>Metazoa</taxon>
        <taxon>Spiralia</taxon>
        <taxon>Lophotrochozoa</taxon>
        <taxon>Mollusca</taxon>
        <taxon>Gastropoda</taxon>
        <taxon>Heterobranchia</taxon>
        <taxon>Euthyneura</taxon>
        <taxon>Panpulmonata</taxon>
        <taxon>Sacoglossa</taxon>
        <taxon>Placobranchoidea</taxon>
        <taxon>Plakobranchidae</taxon>
        <taxon>Elysia</taxon>
    </lineage>
</organism>
<dbReference type="EMBL" id="JAWDGP010002050">
    <property type="protein sequence ID" value="KAK3785893.1"/>
    <property type="molecule type" value="Genomic_DNA"/>
</dbReference>
<reference evidence="2" key="1">
    <citation type="journal article" date="2023" name="G3 (Bethesda)">
        <title>A reference genome for the long-term kleptoplast-retaining sea slug Elysia crispata morphotype clarki.</title>
        <authorList>
            <person name="Eastman K.E."/>
            <person name="Pendleton A.L."/>
            <person name="Shaikh M.A."/>
            <person name="Suttiyut T."/>
            <person name="Ogas R."/>
            <person name="Tomko P."/>
            <person name="Gavelis G."/>
            <person name="Widhalm J.R."/>
            <person name="Wisecaver J.H."/>
        </authorList>
    </citation>
    <scope>NUCLEOTIDE SEQUENCE</scope>
    <source>
        <strain evidence="2">ECLA1</strain>
    </source>
</reference>
<evidence type="ECO:0000313" key="3">
    <source>
        <dbReference type="Proteomes" id="UP001283361"/>
    </source>
</evidence>
<dbReference type="Proteomes" id="UP001283361">
    <property type="component" value="Unassembled WGS sequence"/>
</dbReference>
<name>A0AAE1DY65_9GAST</name>
<feature type="signal peptide" evidence="1">
    <location>
        <begin position="1"/>
        <end position="19"/>
    </location>
</feature>
<comment type="caution">
    <text evidence="2">The sequence shown here is derived from an EMBL/GenBank/DDBJ whole genome shotgun (WGS) entry which is preliminary data.</text>
</comment>
<protein>
    <submittedName>
        <fullName evidence="2">Uncharacterized protein</fullName>
    </submittedName>
</protein>
<sequence>MDLLKLMPSLLALFYGLRGEEVTLKVEYDSRDANFVCFLPSVLHVKVESPELKIAVELDLWKRDVIGRLRMMKGGLTGSMMAHHPSIQEDEVLESQGYTNHSVGASFVVICLVSESDHSYLMMEGSLYLRGLKFRLSPAFSPDDGSSSFTPRQHVAMKYSMTPVWEHSFSDARGVKGEANKVRSAHCHTTRIAEI</sequence>
<keyword evidence="1" id="KW-0732">Signal</keyword>